<evidence type="ECO:0000256" key="3">
    <source>
        <dbReference type="ARBA" id="ARBA00022475"/>
    </source>
</evidence>
<feature type="transmembrane region" description="Helical" evidence="8">
    <location>
        <begin position="79"/>
        <end position="96"/>
    </location>
</feature>
<evidence type="ECO:0000313" key="11">
    <source>
        <dbReference type="Proteomes" id="UP000316426"/>
    </source>
</evidence>
<feature type="transmembrane region" description="Helical" evidence="8">
    <location>
        <begin position="20"/>
        <end position="42"/>
    </location>
</feature>
<proteinExistence type="inferred from homology"/>
<feature type="transmembrane region" description="Helical" evidence="8">
    <location>
        <begin position="54"/>
        <end position="73"/>
    </location>
</feature>
<comment type="subcellular location">
    <subcellularLocation>
        <location evidence="1">Cell membrane</location>
        <topology evidence="1">Multi-pass membrane protein</topology>
    </subcellularLocation>
</comment>
<dbReference type="InterPro" id="IPR023090">
    <property type="entry name" value="UPF0702_alpha/beta_dom_sf"/>
</dbReference>
<evidence type="ECO:0000256" key="5">
    <source>
        <dbReference type="ARBA" id="ARBA00022989"/>
    </source>
</evidence>
<keyword evidence="5 8" id="KW-1133">Transmembrane helix</keyword>
<accession>A0A518K4Y3</accession>
<dbReference type="InterPro" id="IPR007353">
    <property type="entry name" value="DUF421"/>
</dbReference>
<dbReference type="KEGG" id="bmei:Spa11_10340"/>
<dbReference type="Proteomes" id="UP000316426">
    <property type="component" value="Chromosome"/>
</dbReference>
<evidence type="ECO:0000256" key="6">
    <source>
        <dbReference type="ARBA" id="ARBA00023136"/>
    </source>
</evidence>
<keyword evidence="11" id="KW-1185">Reference proteome</keyword>
<keyword evidence="3" id="KW-1003">Cell membrane</keyword>
<dbReference type="AlphaFoldDB" id="A0A518K4Y3"/>
<keyword evidence="6 8" id="KW-0472">Membrane</keyword>
<dbReference type="RefSeq" id="WP_145108828.1">
    <property type="nucleotide sequence ID" value="NZ_CP036349.1"/>
</dbReference>
<dbReference type="EMBL" id="CP036349">
    <property type="protein sequence ID" value="QDV72851.1"/>
    <property type="molecule type" value="Genomic_DNA"/>
</dbReference>
<sequence>MTPLEPYTFDLVRICFGDKPPWFLFEVALRTFVIFAYTLVLLRWMGKRGMGSLTPFEFAIIVALGSAVGDPMFYDDVPLVHTMLVIAIVVGMQRGLSWMTERNKTVERVIESTPRLLVRGGVIHMANLHREQLSHDELCEALRAEGVRQLGEVEFAYLEPSGKLSVLRYEQPRPGLPILPDGSNGGDVGHETPAGPRGDDPQCCATCGAARSSSGVCENCGEAEWTEVLAP</sequence>
<dbReference type="Pfam" id="PF04239">
    <property type="entry name" value="DUF421"/>
    <property type="match status" value="1"/>
</dbReference>
<protein>
    <recommendedName>
        <fullName evidence="9">YetF C-terminal domain-containing protein</fullName>
    </recommendedName>
</protein>
<gene>
    <name evidence="10" type="ORF">Spa11_10340</name>
</gene>
<organism evidence="10 11">
    <name type="scientific">Botrimarina mediterranea</name>
    <dbReference type="NCBI Taxonomy" id="2528022"/>
    <lineage>
        <taxon>Bacteria</taxon>
        <taxon>Pseudomonadati</taxon>
        <taxon>Planctomycetota</taxon>
        <taxon>Planctomycetia</taxon>
        <taxon>Pirellulales</taxon>
        <taxon>Lacipirellulaceae</taxon>
        <taxon>Botrimarina</taxon>
    </lineage>
</organism>
<evidence type="ECO:0000256" key="8">
    <source>
        <dbReference type="SAM" id="Phobius"/>
    </source>
</evidence>
<evidence type="ECO:0000256" key="7">
    <source>
        <dbReference type="SAM" id="MobiDB-lite"/>
    </source>
</evidence>
<dbReference type="PANTHER" id="PTHR34582">
    <property type="entry name" value="UPF0702 TRANSMEMBRANE PROTEIN YCAP"/>
    <property type="match status" value="1"/>
</dbReference>
<dbReference type="PANTHER" id="PTHR34582:SF6">
    <property type="entry name" value="UPF0702 TRANSMEMBRANE PROTEIN YCAP"/>
    <property type="match status" value="1"/>
</dbReference>
<evidence type="ECO:0000256" key="1">
    <source>
        <dbReference type="ARBA" id="ARBA00004651"/>
    </source>
</evidence>
<feature type="region of interest" description="Disordered" evidence="7">
    <location>
        <begin position="175"/>
        <end position="200"/>
    </location>
</feature>
<dbReference type="GO" id="GO:0005886">
    <property type="term" value="C:plasma membrane"/>
    <property type="evidence" value="ECO:0007669"/>
    <property type="project" value="UniProtKB-SubCell"/>
</dbReference>
<evidence type="ECO:0000259" key="9">
    <source>
        <dbReference type="Pfam" id="PF04239"/>
    </source>
</evidence>
<feature type="domain" description="YetF C-terminal" evidence="9">
    <location>
        <begin position="102"/>
        <end position="182"/>
    </location>
</feature>
<evidence type="ECO:0000256" key="2">
    <source>
        <dbReference type="ARBA" id="ARBA00006448"/>
    </source>
</evidence>
<comment type="similarity">
    <text evidence="2">Belongs to the UPF0702 family.</text>
</comment>
<evidence type="ECO:0000256" key="4">
    <source>
        <dbReference type="ARBA" id="ARBA00022692"/>
    </source>
</evidence>
<name>A0A518K4Y3_9BACT</name>
<reference evidence="10 11" key="1">
    <citation type="submission" date="2019-02" db="EMBL/GenBank/DDBJ databases">
        <title>Deep-cultivation of Planctomycetes and their phenomic and genomic characterization uncovers novel biology.</title>
        <authorList>
            <person name="Wiegand S."/>
            <person name="Jogler M."/>
            <person name="Boedeker C."/>
            <person name="Pinto D."/>
            <person name="Vollmers J."/>
            <person name="Rivas-Marin E."/>
            <person name="Kohn T."/>
            <person name="Peeters S.H."/>
            <person name="Heuer A."/>
            <person name="Rast P."/>
            <person name="Oberbeckmann S."/>
            <person name="Bunk B."/>
            <person name="Jeske O."/>
            <person name="Meyerdierks A."/>
            <person name="Storesund J.E."/>
            <person name="Kallscheuer N."/>
            <person name="Luecker S."/>
            <person name="Lage O.M."/>
            <person name="Pohl T."/>
            <person name="Merkel B.J."/>
            <person name="Hornburger P."/>
            <person name="Mueller R.-W."/>
            <person name="Bruemmer F."/>
            <person name="Labrenz M."/>
            <person name="Spormann A.M."/>
            <person name="Op den Camp H."/>
            <person name="Overmann J."/>
            <person name="Amann R."/>
            <person name="Jetten M.S.M."/>
            <person name="Mascher T."/>
            <person name="Medema M.H."/>
            <person name="Devos D.P."/>
            <person name="Kaster A.-K."/>
            <person name="Ovreas L."/>
            <person name="Rohde M."/>
            <person name="Galperin M.Y."/>
            <person name="Jogler C."/>
        </authorList>
    </citation>
    <scope>NUCLEOTIDE SEQUENCE [LARGE SCALE GENOMIC DNA]</scope>
    <source>
        <strain evidence="10 11">Spa11</strain>
    </source>
</reference>
<keyword evidence="4 8" id="KW-0812">Transmembrane</keyword>
<dbReference type="Gene3D" id="3.30.240.20">
    <property type="entry name" value="bsu07140 like domains"/>
    <property type="match status" value="1"/>
</dbReference>
<evidence type="ECO:0000313" key="10">
    <source>
        <dbReference type="EMBL" id="QDV72851.1"/>
    </source>
</evidence>